<reference evidence="2 3" key="1">
    <citation type="submission" date="2020-12" db="EMBL/GenBank/DDBJ databases">
        <title>Metabolic potential, ecology and presence of endohyphal bacteria is reflected in genomic diversity of Mucoromycotina.</title>
        <authorList>
            <person name="Muszewska A."/>
            <person name="Okrasinska A."/>
            <person name="Steczkiewicz K."/>
            <person name="Drgas O."/>
            <person name="Orlowska M."/>
            <person name="Perlinska-Lenart U."/>
            <person name="Aleksandrzak-Piekarczyk T."/>
            <person name="Szatraj K."/>
            <person name="Zielenkiewicz U."/>
            <person name="Pilsyk S."/>
            <person name="Malc E."/>
            <person name="Mieczkowski P."/>
            <person name="Kruszewska J.S."/>
            <person name="Biernat P."/>
            <person name="Pawlowska J."/>
        </authorList>
    </citation>
    <scope>NUCLEOTIDE SEQUENCE [LARGE SCALE GENOMIC DNA]</scope>
    <source>
        <strain evidence="2 3">CBS 142.35</strain>
    </source>
</reference>
<feature type="compositionally biased region" description="Polar residues" evidence="1">
    <location>
        <begin position="29"/>
        <end position="42"/>
    </location>
</feature>
<dbReference type="InterPro" id="IPR032675">
    <property type="entry name" value="LRR_dom_sf"/>
</dbReference>
<comment type="caution">
    <text evidence="2">The sequence shown here is derived from an EMBL/GenBank/DDBJ whole genome shotgun (WGS) entry which is preliminary data.</text>
</comment>
<dbReference type="AlphaFoldDB" id="A0A8H7VD60"/>
<evidence type="ECO:0000256" key="1">
    <source>
        <dbReference type="SAM" id="MobiDB-lite"/>
    </source>
</evidence>
<gene>
    <name evidence="2" type="ORF">INT45_006209</name>
</gene>
<protein>
    <submittedName>
        <fullName evidence="2">Uncharacterized protein</fullName>
    </submittedName>
</protein>
<dbReference type="EMBL" id="JAEPRB010000460">
    <property type="protein sequence ID" value="KAG2216080.1"/>
    <property type="molecule type" value="Genomic_DNA"/>
</dbReference>
<name>A0A8H7VD60_9FUNG</name>
<dbReference type="Proteomes" id="UP000646827">
    <property type="component" value="Unassembled WGS sequence"/>
</dbReference>
<feature type="region of interest" description="Disordered" evidence="1">
    <location>
        <begin position="1"/>
        <end position="52"/>
    </location>
</feature>
<dbReference type="OrthoDB" id="2227717at2759"/>
<sequence>MDLNSSLKRPRKNSINNNSLSFGNDELEQNQQEQIQTSSLDPATTPTTSQQHHQVQQTLNNNDLYRLILTSLGINQVLLLDRLGQPETTDNRYNELYRLRLLNELMISQTQGLLQNPRITTSHEHQELQYNIDQYYESQRTSQNLQNESTHTFAHLSSSSSIVQNIRDSESSNQQQHPSIKSHVWEYGIKLKKDFVLFQCLGTHVKSLEFDKFSQQSDLFKMMETVKNCECTQLISICFNECLIHDLELFLKYLEPLTKTTLILEFEYHQGVTLPISLILKNCPNLEHLKYTTQNNERQQNSDKFYSQVETIPKSNIDEKQQLSIHSLTNLTIGADFDNSDRIMPVGSNINLKNCELTTIIKRALHLETLILCHVGNNVINSSIIYSISELPSLQKLGLIFDLNDNEKISNDDYQHAEQELHMALYALLAKHAALGTRNSLCDLTLNIVDNTILYQISRISSFVNLDLTDSLQKVSEQGILTFARELYSFGGAKNLERLSLHYFDIQNYKVLCHFSRLKKLQVVDFSDCYLQKDGYKTLIDQSPSLKYVFQPLYDLHDVEVQEVTRIRTDDDDDASKPAYIQYKLIHCDEDITIPDYNMDNKRNKFVVMTEELENNFKLLMSDNDSQK</sequence>
<accession>A0A8H7VD60</accession>
<dbReference type="Gene3D" id="3.80.10.10">
    <property type="entry name" value="Ribonuclease Inhibitor"/>
    <property type="match status" value="1"/>
</dbReference>
<keyword evidence="3" id="KW-1185">Reference proteome</keyword>
<evidence type="ECO:0000313" key="2">
    <source>
        <dbReference type="EMBL" id="KAG2216080.1"/>
    </source>
</evidence>
<dbReference type="SUPFAM" id="SSF52047">
    <property type="entry name" value="RNI-like"/>
    <property type="match status" value="1"/>
</dbReference>
<evidence type="ECO:0000313" key="3">
    <source>
        <dbReference type="Proteomes" id="UP000646827"/>
    </source>
</evidence>
<proteinExistence type="predicted"/>
<feature type="compositionally biased region" description="Polar residues" evidence="1">
    <location>
        <begin position="1"/>
        <end position="22"/>
    </location>
</feature>
<organism evidence="2 3">
    <name type="scientific">Circinella minor</name>
    <dbReference type="NCBI Taxonomy" id="1195481"/>
    <lineage>
        <taxon>Eukaryota</taxon>
        <taxon>Fungi</taxon>
        <taxon>Fungi incertae sedis</taxon>
        <taxon>Mucoromycota</taxon>
        <taxon>Mucoromycotina</taxon>
        <taxon>Mucoromycetes</taxon>
        <taxon>Mucorales</taxon>
        <taxon>Lichtheimiaceae</taxon>
        <taxon>Circinella</taxon>
    </lineage>
</organism>